<dbReference type="GO" id="GO:0004523">
    <property type="term" value="F:RNA-DNA hybrid ribonuclease activity"/>
    <property type="evidence" value="ECO:0007669"/>
    <property type="project" value="InterPro"/>
</dbReference>
<dbReference type="InterPro" id="IPR012337">
    <property type="entry name" value="RNaseH-like_sf"/>
</dbReference>
<dbReference type="AlphaFoldDB" id="A0A6A2X2Q6"/>
<organism evidence="2 3">
    <name type="scientific">Hibiscus syriacus</name>
    <name type="common">Rose of Sharon</name>
    <dbReference type="NCBI Taxonomy" id="106335"/>
    <lineage>
        <taxon>Eukaryota</taxon>
        <taxon>Viridiplantae</taxon>
        <taxon>Streptophyta</taxon>
        <taxon>Embryophyta</taxon>
        <taxon>Tracheophyta</taxon>
        <taxon>Spermatophyta</taxon>
        <taxon>Magnoliopsida</taxon>
        <taxon>eudicotyledons</taxon>
        <taxon>Gunneridae</taxon>
        <taxon>Pentapetalae</taxon>
        <taxon>rosids</taxon>
        <taxon>malvids</taxon>
        <taxon>Malvales</taxon>
        <taxon>Malvaceae</taxon>
        <taxon>Malvoideae</taxon>
        <taxon>Hibiscus</taxon>
    </lineage>
</organism>
<name>A0A6A2X2Q6_HIBSY</name>
<dbReference type="InterPro" id="IPR053151">
    <property type="entry name" value="RNase_H-like"/>
</dbReference>
<evidence type="ECO:0000313" key="2">
    <source>
        <dbReference type="EMBL" id="KAE8668901.1"/>
    </source>
</evidence>
<dbReference type="InterPro" id="IPR036397">
    <property type="entry name" value="RNaseH_sf"/>
</dbReference>
<dbReference type="EMBL" id="VEPZ02001541">
    <property type="protein sequence ID" value="KAE8668901.1"/>
    <property type="molecule type" value="Genomic_DNA"/>
</dbReference>
<accession>A0A6A2X2Q6</accession>
<dbReference type="PANTHER" id="PTHR47723">
    <property type="entry name" value="OS05G0353850 PROTEIN"/>
    <property type="match status" value="1"/>
</dbReference>
<dbReference type="PANTHER" id="PTHR47723:SF13">
    <property type="entry name" value="PUTATIVE-RELATED"/>
    <property type="match status" value="1"/>
</dbReference>
<evidence type="ECO:0000313" key="3">
    <source>
        <dbReference type="Proteomes" id="UP000436088"/>
    </source>
</evidence>
<dbReference type="Proteomes" id="UP000436088">
    <property type="component" value="Unassembled WGS sequence"/>
</dbReference>
<keyword evidence="3" id="KW-1185">Reference proteome</keyword>
<gene>
    <name evidence="2" type="ORF">F3Y22_tig00112281pilonHSYRG00061</name>
</gene>
<dbReference type="Gene3D" id="3.30.420.10">
    <property type="entry name" value="Ribonuclease H-like superfamily/Ribonuclease H"/>
    <property type="match status" value="1"/>
</dbReference>
<sequence>MALATLRSPLMMESFSPPFSFRGCWSPLVLAFYSLVEALIGPVLRMRLEEAHGRGGGWPYGSIRGGRSARRGSIGGVIRNSNGEWIIGFTKNIGTTLILHAELWSIYEGLLIARSLGILRLWIQSDCSRAVKLVEDGRSIDSHILLLRIIMKLRQYGTWTTKIQWINRNENKIADKMAKLASWQHFSMVHFDSPQMSLQIS</sequence>
<reference evidence="2" key="1">
    <citation type="submission" date="2019-09" db="EMBL/GenBank/DDBJ databases">
        <title>Draft genome information of white flower Hibiscus syriacus.</title>
        <authorList>
            <person name="Kim Y.-M."/>
        </authorList>
    </citation>
    <scope>NUCLEOTIDE SEQUENCE [LARGE SCALE GENOMIC DNA]</scope>
    <source>
        <strain evidence="2">YM2019G1</strain>
    </source>
</reference>
<dbReference type="InterPro" id="IPR002156">
    <property type="entry name" value="RNaseH_domain"/>
</dbReference>
<dbReference type="Pfam" id="PF13456">
    <property type="entry name" value="RVT_3"/>
    <property type="match status" value="1"/>
</dbReference>
<proteinExistence type="predicted"/>
<dbReference type="CDD" id="cd06222">
    <property type="entry name" value="RNase_H_like"/>
    <property type="match status" value="1"/>
</dbReference>
<dbReference type="SUPFAM" id="SSF53098">
    <property type="entry name" value="Ribonuclease H-like"/>
    <property type="match status" value="1"/>
</dbReference>
<protein>
    <recommendedName>
        <fullName evidence="1">RNase H type-1 domain-containing protein</fullName>
    </recommendedName>
</protein>
<feature type="domain" description="RNase H type-1" evidence="1">
    <location>
        <begin position="69"/>
        <end position="181"/>
    </location>
</feature>
<comment type="caution">
    <text evidence="2">The sequence shown here is derived from an EMBL/GenBank/DDBJ whole genome shotgun (WGS) entry which is preliminary data.</text>
</comment>
<dbReference type="GO" id="GO:0003676">
    <property type="term" value="F:nucleic acid binding"/>
    <property type="evidence" value="ECO:0007669"/>
    <property type="project" value="InterPro"/>
</dbReference>
<evidence type="ECO:0000259" key="1">
    <source>
        <dbReference type="Pfam" id="PF13456"/>
    </source>
</evidence>
<dbReference type="InterPro" id="IPR044730">
    <property type="entry name" value="RNase_H-like_dom_plant"/>
</dbReference>